<dbReference type="InterPro" id="IPR036388">
    <property type="entry name" value="WH-like_DNA-bd_sf"/>
</dbReference>
<protein>
    <submittedName>
        <fullName evidence="6">Transcriptional regulator, LysR family</fullName>
    </submittedName>
</protein>
<keyword evidence="2" id="KW-0805">Transcription regulation</keyword>
<dbReference type="InterPro" id="IPR058163">
    <property type="entry name" value="LysR-type_TF_proteobact-type"/>
</dbReference>
<evidence type="ECO:0000256" key="4">
    <source>
        <dbReference type="ARBA" id="ARBA00023163"/>
    </source>
</evidence>
<comment type="caution">
    <text evidence="6">The sequence shown here is derived from an EMBL/GenBank/DDBJ whole genome shotgun (WGS) entry which is preliminary data.</text>
</comment>
<dbReference type="AlphaFoldDB" id="A0AAV2VRW6"/>
<accession>A0AAV2VRW6</accession>
<dbReference type="PANTHER" id="PTHR30537:SF5">
    <property type="entry name" value="HTH-TYPE TRANSCRIPTIONAL ACTIVATOR TTDR-RELATED"/>
    <property type="match status" value="1"/>
</dbReference>
<dbReference type="Gene3D" id="3.40.190.290">
    <property type="match status" value="1"/>
</dbReference>
<gene>
    <name evidence="6" type="ORF">VIBNISOn1_270009</name>
</gene>
<sequence length="306" mass="34313">MNASNFAHLKRMAMFAAIVEAGSFSAAARRLKTDRSKLSKQLSELEIQLGSRLIHRSTRKLSVTLEGQKVYNEVKQLPYLLAHVESLIAPKEVSGRVSLTMTYDIAINQVLPILETFREEYPDVELDLVMNDHKSDIVAENIDLALRVGSPQDSSLIARQMFEQSAHIFASPDYIEKHGMPSCADDLESHYWILLEQQSASNNLQKLFYEGKPVTVAPKHYHCCNSPLVMQTLTKMGVGIGLLIPCTIQKEIEAGELVQVACGVRSEPKIFNLVYPSRKQMPARIRHLIDFLMGADIFSGMNYTSC</sequence>
<dbReference type="Pfam" id="PF00126">
    <property type="entry name" value="HTH_1"/>
    <property type="match status" value="1"/>
</dbReference>
<organism evidence="6 7">
    <name type="scientific">Vibrio nigripulchritudo SOn1</name>
    <dbReference type="NCBI Taxonomy" id="1238450"/>
    <lineage>
        <taxon>Bacteria</taxon>
        <taxon>Pseudomonadati</taxon>
        <taxon>Pseudomonadota</taxon>
        <taxon>Gammaproteobacteria</taxon>
        <taxon>Vibrionales</taxon>
        <taxon>Vibrionaceae</taxon>
        <taxon>Vibrio</taxon>
    </lineage>
</organism>
<evidence type="ECO:0000259" key="5">
    <source>
        <dbReference type="PROSITE" id="PS50931"/>
    </source>
</evidence>
<evidence type="ECO:0000313" key="6">
    <source>
        <dbReference type="EMBL" id="CCO47183.1"/>
    </source>
</evidence>
<dbReference type="InterPro" id="IPR036390">
    <property type="entry name" value="WH_DNA-bd_sf"/>
</dbReference>
<evidence type="ECO:0000256" key="1">
    <source>
        <dbReference type="ARBA" id="ARBA00009437"/>
    </source>
</evidence>
<dbReference type="PANTHER" id="PTHR30537">
    <property type="entry name" value="HTH-TYPE TRANSCRIPTIONAL REGULATOR"/>
    <property type="match status" value="1"/>
</dbReference>
<keyword evidence="4" id="KW-0804">Transcription</keyword>
<keyword evidence="3" id="KW-0238">DNA-binding</keyword>
<dbReference type="EMBL" id="CAOF01000117">
    <property type="protein sequence ID" value="CCO47183.1"/>
    <property type="molecule type" value="Genomic_DNA"/>
</dbReference>
<name>A0AAV2VRW6_9VIBR</name>
<dbReference type="RefSeq" id="WP_022612078.1">
    <property type="nucleotide sequence ID" value="NZ_LK391965.1"/>
</dbReference>
<feature type="domain" description="HTH lysR-type" evidence="5">
    <location>
        <begin position="9"/>
        <end position="64"/>
    </location>
</feature>
<dbReference type="Pfam" id="PF03466">
    <property type="entry name" value="LysR_substrate"/>
    <property type="match status" value="1"/>
</dbReference>
<proteinExistence type="inferred from homology"/>
<dbReference type="GO" id="GO:0006351">
    <property type="term" value="P:DNA-templated transcription"/>
    <property type="evidence" value="ECO:0007669"/>
    <property type="project" value="TreeGrafter"/>
</dbReference>
<dbReference type="InterPro" id="IPR005119">
    <property type="entry name" value="LysR_subst-bd"/>
</dbReference>
<dbReference type="GO" id="GO:0043565">
    <property type="term" value="F:sequence-specific DNA binding"/>
    <property type="evidence" value="ECO:0007669"/>
    <property type="project" value="TreeGrafter"/>
</dbReference>
<dbReference type="GO" id="GO:0003700">
    <property type="term" value="F:DNA-binding transcription factor activity"/>
    <property type="evidence" value="ECO:0007669"/>
    <property type="project" value="InterPro"/>
</dbReference>
<reference evidence="6 7" key="1">
    <citation type="journal article" date="2013" name="ISME J.">
        <title>Comparative genomics of pathogenic lineages of Vibrio nigripulchritudo identifies virulence-associated traits.</title>
        <authorList>
            <person name="Goudenege D."/>
            <person name="Labreuche Y."/>
            <person name="Krin E."/>
            <person name="Ansquer D."/>
            <person name="Mangenot S."/>
            <person name="Calteau A."/>
            <person name="Medigue C."/>
            <person name="Mazel D."/>
            <person name="Polz M.F."/>
            <person name="Le Roux F."/>
        </authorList>
    </citation>
    <scope>NUCLEOTIDE SEQUENCE [LARGE SCALE GENOMIC DNA]</scope>
    <source>
        <strain evidence="6 7">SOn1</strain>
    </source>
</reference>
<dbReference type="SUPFAM" id="SSF53850">
    <property type="entry name" value="Periplasmic binding protein-like II"/>
    <property type="match status" value="1"/>
</dbReference>
<evidence type="ECO:0000256" key="2">
    <source>
        <dbReference type="ARBA" id="ARBA00023015"/>
    </source>
</evidence>
<evidence type="ECO:0000256" key="3">
    <source>
        <dbReference type="ARBA" id="ARBA00023125"/>
    </source>
</evidence>
<dbReference type="InterPro" id="IPR000847">
    <property type="entry name" value="LysR_HTH_N"/>
</dbReference>
<evidence type="ECO:0000313" key="7">
    <source>
        <dbReference type="Proteomes" id="UP000018211"/>
    </source>
</evidence>
<comment type="similarity">
    <text evidence="1">Belongs to the LysR transcriptional regulatory family.</text>
</comment>
<dbReference type="Gene3D" id="1.10.10.10">
    <property type="entry name" value="Winged helix-like DNA-binding domain superfamily/Winged helix DNA-binding domain"/>
    <property type="match status" value="1"/>
</dbReference>
<dbReference type="CDD" id="cd08422">
    <property type="entry name" value="PBP2_CrgA_like"/>
    <property type="match status" value="1"/>
</dbReference>
<dbReference type="Proteomes" id="UP000018211">
    <property type="component" value="Unassembled WGS sequence"/>
</dbReference>
<dbReference type="SUPFAM" id="SSF46785">
    <property type="entry name" value="Winged helix' DNA-binding domain"/>
    <property type="match status" value="1"/>
</dbReference>
<dbReference type="PROSITE" id="PS50931">
    <property type="entry name" value="HTH_LYSR"/>
    <property type="match status" value="1"/>
</dbReference>